<evidence type="ECO:0000313" key="3">
    <source>
        <dbReference type="EMBL" id="SUZ71270.1"/>
    </source>
</evidence>
<feature type="domain" description="S-adenosylmethionine-dependent methyltransferase Rv2258c-like winged HTH" evidence="2">
    <location>
        <begin position="26"/>
        <end position="96"/>
    </location>
</feature>
<evidence type="ECO:0000259" key="2">
    <source>
        <dbReference type="Pfam" id="PF21320"/>
    </source>
</evidence>
<dbReference type="Pfam" id="PF21320">
    <property type="entry name" value="WHD_Rv2258c"/>
    <property type="match status" value="1"/>
</dbReference>
<dbReference type="InterPro" id="IPR036390">
    <property type="entry name" value="WH_DNA-bd_sf"/>
</dbReference>
<dbReference type="InterPro" id="IPR025714">
    <property type="entry name" value="Methyltranfer_dom"/>
</dbReference>
<gene>
    <name evidence="3" type="ORF">METZ01_LOCUS24124</name>
</gene>
<dbReference type="CDD" id="cd02440">
    <property type="entry name" value="AdoMet_MTases"/>
    <property type="match status" value="1"/>
</dbReference>
<dbReference type="PANTHER" id="PTHR45128:SF2">
    <property type="entry name" value="METHYLTRANSFERASE DOMAIN-CONTAINING PROTEIN"/>
    <property type="match status" value="1"/>
</dbReference>
<dbReference type="PANTHER" id="PTHR45128">
    <property type="entry name" value="METHYLTRANSFERASE TYPE 11"/>
    <property type="match status" value="1"/>
</dbReference>
<dbReference type="EMBL" id="UINC01001116">
    <property type="protein sequence ID" value="SUZ71270.1"/>
    <property type="molecule type" value="Genomic_DNA"/>
</dbReference>
<evidence type="ECO:0000259" key="1">
    <source>
        <dbReference type="Pfam" id="PF13847"/>
    </source>
</evidence>
<sequence length="352" mass="36714">MSEEIDMEAVQAYAGSVLGHMVGAATVICSDLAHKLGLFGHLAGSGGMSADALAEAAGTHPRLTRELLDQQASAGILAYDPGADIYELSDAGAMVMAEQHSPAWLAGGLGAVRAMYVGLDQVEAAFRGDGGVPWGDHHPCLFDGTLEFFRPCYEHHLVQEFIPALSGGEARVSTGAVVADVGCGAGLSTLTMAAAYPDSSFVGIDFHAPSIEMAEAAAEEQGLTNVTFEVESATSYKGSYDLVCFFDCMHDMGDPVGIAQHARSQLSDSGSVMLIEPFAFDTRSENHAGLGGAFYGFSSFFCTPCSLSQEVGRGMGAQAGEPGMRAVFEEAGYGTFGRISETPTNIVYEASA</sequence>
<dbReference type="InterPro" id="IPR053173">
    <property type="entry name" value="SAM-binding_MTase"/>
</dbReference>
<dbReference type="InterPro" id="IPR029063">
    <property type="entry name" value="SAM-dependent_MTases_sf"/>
</dbReference>
<proteinExistence type="predicted"/>
<dbReference type="Pfam" id="PF13847">
    <property type="entry name" value="Methyltransf_31"/>
    <property type="match status" value="1"/>
</dbReference>
<protein>
    <submittedName>
        <fullName evidence="3">Uncharacterized protein</fullName>
    </submittedName>
</protein>
<dbReference type="Gene3D" id="1.10.10.10">
    <property type="entry name" value="Winged helix-like DNA-binding domain superfamily/Winged helix DNA-binding domain"/>
    <property type="match status" value="1"/>
</dbReference>
<dbReference type="AlphaFoldDB" id="A0A381PWI6"/>
<reference evidence="3" key="1">
    <citation type="submission" date="2018-05" db="EMBL/GenBank/DDBJ databases">
        <authorList>
            <person name="Lanie J.A."/>
            <person name="Ng W.-L."/>
            <person name="Kazmierczak K.M."/>
            <person name="Andrzejewski T.M."/>
            <person name="Davidsen T.M."/>
            <person name="Wayne K.J."/>
            <person name="Tettelin H."/>
            <person name="Glass J.I."/>
            <person name="Rusch D."/>
            <person name="Podicherti R."/>
            <person name="Tsui H.-C.T."/>
            <person name="Winkler M.E."/>
        </authorList>
    </citation>
    <scope>NUCLEOTIDE SEQUENCE</scope>
</reference>
<accession>A0A381PWI6</accession>
<dbReference type="InterPro" id="IPR036388">
    <property type="entry name" value="WH-like_DNA-bd_sf"/>
</dbReference>
<dbReference type="SUPFAM" id="SSF53335">
    <property type="entry name" value="S-adenosyl-L-methionine-dependent methyltransferases"/>
    <property type="match status" value="1"/>
</dbReference>
<dbReference type="Gene3D" id="3.40.50.150">
    <property type="entry name" value="Vaccinia Virus protein VP39"/>
    <property type="match status" value="1"/>
</dbReference>
<dbReference type="InterPro" id="IPR048711">
    <property type="entry name" value="WHD_Rv2258c"/>
</dbReference>
<organism evidence="3">
    <name type="scientific">marine metagenome</name>
    <dbReference type="NCBI Taxonomy" id="408172"/>
    <lineage>
        <taxon>unclassified sequences</taxon>
        <taxon>metagenomes</taxon>
        <taxon>ecological metagenomes</taxon>
    </lineage>
</organism>
<dbReference type="SUPFAM" id="SSF46785">
    <property type="entry name" value="Winged helix' DNA-binding domain"/>
    <property type="match status" value="1"/>
</dbReference>
<feature type="domain" description="Methyltransferase" evidence="1">
    <location>
        <begin position="175"/>
        <end position="277"/>
    </location>
</feature>
<name>A0A381PWI6_9ZZZZ</name>